<name>A0A6J7E5D1_9ZZZZ</name>
<dbReference type="EMBL" id="CAFBLX010000013">
    <property type="protein sequence ID" value="CAB4878146.1"/>
    <property type="molecule type" value="Genomic_DNA"/>
</dbReference>
<sequence length="157" mass="17711">MEWQAFECVEEWRLPFVPDSGHGAPTRIVDACGAVGRDLYCRKHGSEQHIERSEWTIALMETGHCHVGLEPVPHHRRPALEQFRGFSFGALHIDQTLAEATVVVADSVQGELAGYYPFIQWPIQEKRLLLPVVRDGTAVWRDPRTDLTVAEIGLLTD</sequence>
<protein>
    <submittedName>
        <fullName evidence="1">Unannotated protein</fullName>
    </submittedName>
</protein>
<dbReference type="AlphaFoldDB" id="A0A6J7E5D1"/>
<gene>
    <name evidence="1" type="ORF">UFOPK3472_00364</name>
</gene>
<reference evidence="1" key="1">
    <citation type="submission" date="2020-05" db="EMBL/GenBank/DDBJ databases">
        <authorList>
            <person name="Chiriac C."/>
            <person name="Salcher M."/>
            <person name="Ghai R."/>
            <person name="Kavagutti S V."/>
        </authorList>
    </citation>
    <scope>NUCLEOTIDE SEQUENCE</scope>
</reference>
<accession>A0A6J7E5D1</accession>
<evidence type="ECO:0000313" key="1">
    <source>
        <dbReference type="EMBL" id="CAB4878146.1"/>
    </source>
</evidence>
<organism evidence="1">
    <name type="scientific">freshwater metagenome</name>
    <dbReference type="NCBI Taxonomy" id="449393"/>
    <lineage>
        <taxon>unclassified sequences</taxon>
        <taxon>metagenomes</taxon>
        <taxon>ecological metagenomes</taxon>
    </lineage>
</organism>
<proteinExistence type="predicted"/>